<organism evidence="1 2">
    <name type="scientific">Eretmocerus hayati</name>
    <dbReference type="NCBI Taxonomy" id="131215"/>
    <lineage>
        <taxon>Eukaryota</taxon>
        <taxon>Metazoa</taxon>
        <taxon>Ecdysozoa</taxon>
        <taxon>Arthropoda</taxon>
        <taxon>Hexapoda</taxon>
        <taxon>Insecta</taxon>
        <taxon>Pterygota</taxon>
        <taxon>Neoptera</taxon>
        <taxon>Endopterygota</taxon>
        <taxon>Hymenoptera</taxon>
        <taxon>Apocrita</taxon>
        <taxon>Proctotrupomorpha</taxon>
        <taxon>Chalcidoidea</taxon>
        <taxon>Aphelinidae</taxon>
        <taxon>Aphelininae</taxon>
        <taxon>Eretmocerus</taxon>
    </lineage>
</organism>
<keyword evidence="2" id="KW-1185">Reference proteome</keyword>
<reference evidence="1" key="1">
    <citation type="submission" date="2023-04" db="EMBL/GenBank/DDBJ databases">
        <title>A chromosome-level genome assembly of the parasitoid wasp Eretmocerus hayati.</title>
        <authorList>
            <person name="Zhong Y."/>
            <person name="Liu S."/>
            <person name="Liu Y."/>
        </authorList>
    </citation>
    <scope>NUCLEOTIDE SEQUENCE</scope>
    <source>
        <strain evidence="1">ZJU_SS_LIU_2023</strain>
    </source>
</reference>
<comment type="caution">
    <text evidence="1">The sequence shown here is derived from an EMBL/GenBank/DDBJ whole genome shotgun (WGS) entry which is preliminary data.</text>
</comment>
<gene>
    <name evidence="1" type="ORF">QAD02_018676</name>
</gene>
<evidence type="ECO:0000313" key="1">
    <source>
        <dbReference type="EMBL" id="KAJ8682884.1"/>
    </source>
</evidence>
<accession>A0ACC2PH15</accession>
<proteinExistence type="predicted"/>
<name>A0ACC2PH15_9HYME</name>
<dbReference type="Proteomes" id="UP001239111">
    <property type="component" value="Chromosome 1"/>
</dbReference>
<sequence length="309" mass="35063">MDEERRIVAKELKLMLTNGFLPASHYKSFSTDGKVEDYKRIYSLRGGLYPHELEEYSKVSSLIVVLLAKHSSILGNRYEYHQIEKLMKNEEAITLGALLLKTSKIVVLNCQGVWGYNDLCRNNPGGGMCTSECCGKKAYMAPSMSLIPLSCCPNVSRGVMNDDRGITFTLSPIKKGDQLFSSIYSVYKLAPKAQRQKVYRKRYGRDCECQACENDWTEADFLTERTIESFMSESKMMEKFNAAKTSRAMKRNSDIGTLLQMKELVQEAWKYYALPSDILINSVKAFLEMVDIIYCKSGSKMPSKCSNCD</sequence>
<dbReference type="EMBL" id="CM056741">
    <property type="protein sequence ID" value="KAJ8682884.1"/>
    <property type="molecule type" value="Genomic_DNA"/>
</dbReference>
<evidence type="ECO:0000313" key="2">
    <source>
        <dbReference type="Proteomes" id="UP001239111"/>
    </source>
</evidence>
<protein>
    <submittedName>
        <fullName evidence="1">Uncharacterized protein</fullName>
    </submittedName>
</protein>